<protein>
    <recommendedName>
        <fullName evidence="3">TfoX N-terminal domain-containing protein</fullName>
    </recommendedName>
</protein>
<evidence type="ECO:0008006" key="3">
    <source>
        <dbReference type="Google" id="ProtNLM"/>
    </source>
</evidence>
<evidence type="ECO:0000313" key="2">
    <source>
        <dbReference type="Proteomes" id="UP001432000"/>
    </source>
</evidence>
<name>A0ABZ2PH30_9NOCA</name>
<dbReference type="RefSeq" id="WP_338888661.1">
    <property type="nucleotide sequence ID" value="NZ_CP147846.1"/>
</dbReference>
<sequence>MEPRPSIDDLLEHCRAHNLDADVGTMFRSPALRCRGKVFAFVGFDGALIVKLPHARIVELASEGAAEQVTMGRRTMREWAEIALLASPRSTADLWFTLVEEAHKFVSSQQVHR</sequence>
<dbReference type="Proteomes" id="UP001432000">
    <property type="component" value="Chromosome"/>
</dbReference>
<reference evidence="1 2" key="1">
    <citation type="submission" date="2024-03" db="EMBL/GenBank/DDBJ databases">
        <title>Natural products discovery in diverse microorganisms through a two-stage MS feature dereplication strategy.</title>
        <authorList>
            <person name="Zhang R."/>
        </authorList>
    </citation>
    <scope>NUCLEOTIDE SEQUENCE [LARGE SCALE GENOMIC DNA]</scope>
    <source>
        <strain evidence="1 2">18930</strain>
    </source>
</reference>
<gene>
    <name evidence="1" type="ORF">WDS16_25190</name>
</gene>
<proteinExistence type="predicted"/>
<accession>A0ABZ2PH30</accession>
<dbReference type="EMBL" id="CP147846">
    <property type="protein sequence ID" value="WXG68447.1"/>
    <property type="molecule type" value="Genomic_DNA"/>
</dbReference>
<organism evidence="1 2">
    <name type="scientific">Rhodococcus sovatensis</name>
    <dbReference type="NCBI Taxonomy" id="1805840"/>
    <lineage>
        <taxon>Bacteria</taxon>
        <taxon>Bacillati</taxon>
        <taxon>Actinomycetota</taxon>
        <taxon>Actinomycetes</taxon>
        <taxon>Mycobacteriales</taxon>
        <taxon>Nocardiaceae</taxon>
        <taxon>Rhodococcus</taxon>
    </lineage>
</organism>
<evidence type="ECO:0000313" key="1">
    <source>
        <dbReference type="EMBL" id="WXG68447.1"/>
    </source>
</evidence>
<keyword evidence="2" id="KW-1185">Reference proteome</keyword>